<dbReference type="Proteomes" id="UP001221898">
    <property type="component" value="Unassembled WGS sequence"/>
</dbReference>
<protein>
    <submittedName>
        <fullName evidence="2">Uncharacterized protein</fullName>
    </submittedName>
</protein>
<feature type="region of interest" description="Disordered" evidence="1">
    <location>
        <begin position="53"/>
        <end position="79"/>
    </location>
</feature>
<evidence type="ECO:0000256" key="1">
    <source>
        <dbReference type="SAM" id="MobiDB-lite"/>
    </source>
</evidence>
<reference evidence="2" key="1">
    <citation type="journal article" date="2023" name="Science">
        <title>Genome structures resolve the early diversification of teleost fishes.</title>
        <authorList>
            <person name="Parey E."/>
            <person name="Louis A."/>
            <person name="Montfort J."/>
            <person name="Bouchez O."/>
            <person name="Roques C."/>
            <person name="Iampietro C."/>
            <person name="Lluch J."/>
            <person name="Castinel A."/>
            <person name="Donnadieu C."/>
            <person name="Desvignes T."/>
            <person name="Floi Bucao C."/>
            <person name="Jouanno E."/>
            <person name="Wen M."/>
            <person name="Mejri S."/>
            <person name="Dirks R."/>
            <person name="Jansen H."/>
            <person name="Henkel C."/>
            <person name="Chen W.J."/>
            <person name="Zahm M."/>
            <person name="Cabau C."/>
            <person name="Klopp C."/>
            <person name="Thompson A.W."/>
            <person name="Robinson-Rechavi M."/>
            <person name="Braasch I."/>
            <person name="Lecointre G."/>
            <person name="Bobe J."/>
            <person name="Postlethwait J.H."/>
            <person name="Berthelot C."/>
            <person name="Roest Crollius H."/>
            <person name="Guiguen Y."/>
        </authorList>
    </citation>
    <scope>NUCLEOTIDE SEQUENCE</scope>
    <source>
        <strain evidence="2">NC1722</strain>
    </source>
</reference>
<gene>
    <name evidence="2" type="ORF">AAFF_G00007320</name>
</gene>
<accession>A0AAD7X0L4</accession>
<name>A0AAD7X0L4_9TELE</name>
<keyword evidence="3" id="KW-1185">Reference proteome</keyword>
<evidence type="ECO:0000313" key="3">
    <source>
        <dbReference type="Proteomes" id="UP001221898"/>
    </source>
</evidence>
<comment type="caution">
    <text evidence="2">The sequence shown here is derived from an EMBL/GenBank/DDBJ whole genome shotgun (WGS) entry which is preliminary data.</text>
</comment>
<evidence type="ECO:0000313" key="2">
    <source>
        <dbReference type="EMBL" id="KAJ8415034.1"/>
    </source>
</evidence>
<sequence length="118" mass="12722">MAIKKDRLGDWCFKLGCLAEAWPRPRLRLRGWPPETGCEQVLGRTLPFWSATKRGAKPGAQMAGGGAGLGDRPRANAGTQHMVMGEPSEAQQPEPGRLMWLLTLCGRGPVRAGPCSAK</sequence>
<dbReference type="AlphaFoldDB" id="A0AAD7X0L4"/>
<proteinExistence type="predicted"/>
<organism evidence="2 3">
    <name type="scientific">Aldrovandia affinis</name>
    <dbReference type="NCBI Taxonomy" id="143900"/>
    <lineage>
        <taxon>Eukaryota</taxon>
        <taxon>Metazoa</taxon>
        <taxon>Chordata</taxon>
        <taxon>Craniata</taxon>
        <taxon>Vertebrata</taxon>
        <taxon>Euteleostomi</taxon>
        <taxon>Actinopterygii</taxon>
        <taxon>Neopterygii</taxon>
        <taxon>Teleostei</taxon>
        <taxon>Notacanthiformes</taxon>
        <taxon>Halosauridae</taxon>
        <taxon>Aldrovandia</taxon>
    </lineage>
</organism>
<dbReference type="EMBL" id="JAINUG010000010">
    <property type="protein sequence ID" value="KAJ8415034.1"/>
    <property type="molecule type" value="Genomic_DNA"/>
</dbReference>